<keyword evidence="8" id="KW-0812">Transmembrane</keyword>
<dbReference type="InterPro" id="IPR045249">
    <property type="entry name" value="HARBI1-like"/>
</dbReference>
<dbReference type="InterPro" id="IPR027806">
    <property type="entry name" value="HARBI1_dom"/>
</dbReference>
<dbReference type="Pfam" id="PF13359">
    <property type="entry name" value="DDE_Tnp_4"/>
    <property type="match status" value="1"/>
</dbReference>
<dbReference type="EMBL" id="JBBPBK010000002">
    <property type="protein sequence ID" value="KAK9289308.1"/>
    <property type="molecule type" value="Genomic_DNA"/>
</dbReference>
<keyword evidence="8" id="KW-0472">Membrane</keyword>
<evidence type="ECO:0000256" key="5">
    <source>
        <dbReference type="ARBA" id="ARBA00022723"/>
    </source>
</evidence>
<keyword evidence="4" id="KW-0540">Nuclease</keyword>
<feature type="domain" description="DDE Tnp4" evidence="9">
    <location>
        <begin position="173"/>
        <end position="300"/>
    </location>
</feature>
<comment type="cofactor">
    <cofactor evidence="1">
        <name>a divalent metal cation</name>
        <dbReference type="ChEBI" id="CHEBI:60240"/>
    </cofactor>
</comment>
<keyword evidence="8" id="KW-1133">Transmembrane helix</keyword>
<evidence type="ECO:0000256" key="1">
    <source>
        <dbReference type="ARBA" id="ARBA00001968"/>
    </source>
</evidence>
<comment type="similarity">
    <text evidence="3">Belongs to the HARBI1 family.</text>
</comment>
<accession>A0AAP0S1D5</accession>
<gene>
    <name evidence="10" type="ORF">L1049_007463</name>
</gene>
<dbReference type="PANTHER" id="PTHR22930:SF293">
    <property type="entry name" value="PROTEIN ALP1-LIKE"/>
    <property type="match status" value="1"/>
</dbReference>
<keyword evidence="5" id="KW-0479">Metal-binding</keyword>
<dbReference type="GO" id="GO:0016787">
    <property type="term" value="F:hydrolase activity"/>
    <property type="evidence" value="ECO:0007669"/>
    <property type="project" value="UniProtKB-KW"/>
</dbReference>
<evidence type="ECO:0000256" key="3">
    <source>
        <dbReference type="ARBA" id="ARBA00006958"/>
    </source>
</evidence>
<evidence type="ECO:0000256" key="8">
    <source>
        <dbReference type="SAM" id="Phobius"/>
    </source>
</evidence>
<name>A0AAP0S1D5_LIQFO</name>
<evidence type="ECO:0000256" key="7">
    <source>
        <dbReference type="ARBA" id="ARBA00023242"/>
    </source>
</evidence>
<dbReference type="GO" id="GO:0005634">
    <property type="term" value="C:nucleus"/>
    <property type="evidence" value="ECO:0007669"/>
    <property type="project" value="UniProtKB-SubCell"/>
</dbReference>
<evidence type="ECO:0000313" key="10">
    <source>
        <dbReference type="EMBL" id="KAK9289308.1"/>
    </source>
</evidence>
<comment type="caution">
    <text evidence="10">The sequence shown here is derived from an EMBL/GenBank/DDBJ whole genome shotgun (WGS) entry which is preliminary data.</text>
</comment>
<sequence length="366" mass="41804">MGKWNVEKIPLFGLHNPRETCIPGSSLSHHLAKNYSQIFSGFDSLLLGIPFSIILIPTVPFPFIHNKLSFLPCPLLFTTLSIVLLRALVLLRFSHSSSSRSEGIEARRRSSPMPSTLLHDSLSTLASVLNGVIRLQSHLLKQPEAVSENSTDGRWKWFKNCLGALNRTYVSVTVPEVDEPRYRTRENDIATNVLRVCSQDMQFIFLLPSWEGSATNLRVLRDAVSRRHGLKVHRGCYYLVDAGYPNGEGFLAPYRGQRYHLNNWKTDHQPTTSQEFFNMKHSSARNVIERCFGLLKRWMVSLNIASTLVARNQKHQWTPTEDARLVGCLYKLYTMGTWKCDIGFKSEYLVKLEHMLEAKTPTLQQK</sequence>
<dbReference type="PANTHER" id="PTHR22930">
    <property type="match status" value="1"/>
</dbReference>
<evidence type="ECO:0000256" key="6">
    <source>
        <dbReference type="ARBA" id="ARBA00022801"/>
    </source>
</evidence>
<protein>
    <recommendedName>
        <fullName evidence="9">DDE Tnp4 domain-containing protein</fullName>
    </recommendedName>
</protein>
<comment type="subcellular location">
    <subcellularLocation>
        <location evidence="2">Nucleus</location>
    </subcellularLocation>
</comment>
<feature type="transmembrane region" description="Helical" evidence="8">
    <location>
        <begin position="45"/>
        <end position="63"/>
    </location>
</feature>
<keyword evidence="11" id="KW-1185">Reference proteome</keyword>
<dbReference type="Proteomes" id="UP001415857">
    <property type="component" value="Unassembled WGS sequence"/>
</dbReference>
<feature type="transmembrane region" description="Helical" evidence="8">
    <location>
        <begin position="69"/>
        <end position="91"/>
    </location>
</feature>
<dbReference type="GO" id="GO:0004518">
    <property type="term" value="F:nuclease activity"/>
    <property type="evidence" value="ECO:0007669"/>
    <property type="project" value="UniProtKB-KW"/>
</dbReference>
<evidence type="ECO:0000256" key="4">
    <source>
        <dbReference type="ARBA" id="ARBA00022722"/>
    </source>
</evidence>
<dbReference type="AlphaFoldDB" id="A0AAP0S1D5"/>
<keyword evidence="7" id="KW-0539">Nucleus</keyword>
<keyword evidence="6" id="KW-0378">Hydrolase</keyword>
<dbReference type="GO" id="GO:0046872">
    <property type="term" value="F:metal ion binding"/>
    <property type="evidence" value="ECO:0007669"/>
    <property type="project" value="UniProtKB-KW"/>
</dbReference>
<proteinExistence type="inferred from homology"/>
<evidence type="ECO:0000313" key="11">
    <source>
        <dbReference type="Proteomes" id="UP001415857"/>
    </source>
</evidence>
<organism evidence="10 11">
    <name type="scientific">Liquidambar formosana</name>
    <name type="common">Formosan gum</name>
    <dbReference type="NCBI Taxonomy" id="63359"/>
    <lineage>
        <taxon>Eukaryota</taxon>
        <taxon>Viridiplantae</taxon>
        <taxon>Streptophyta</taxon>
        <taxon>Embryophyta</taxon>
        <taxon>Tracheophyta</taxon>
        <taxon>Spermatophyta</taxon>
        <taxon>Magnoliopsida</taxon>
        <taxon>eudicotyledons</taxon>
        <taxon>Gunneridae</taxon>
        <taxon>Pentapetalae</taxon>
        <taxon>Saxifragales</taxon>
        <taxon>Altingiaceae</taxon>
        <taxon>Liquidambar</taxon>
    </lineage>
</organism>
<reference evidence="10 11" key="1">
    <citation type="journal article" date="2024" name="Plant J.">
        <title>Genome sequences and population genomics reveal climatic adaptation and genomic divergence between two closely related sweetgum species.</title>
        <authorList>
            <person name="Xu W.Q."/>
            <person name="Ren C.Q."/>
            <person name="Zhang X.Y."/>
            <person name="Comes H.P."/>
            <person name="Liu X.H."/>
            <person name="Li Y.G."/>
            <person name="Kettle C.J."/>
            <person name="Jalonen R."/>
            <person name="Gaisberger H."/>
            <person name="Ma Y.Z."/>
            <person name="Qiu Y.X."/>
        </authorList>
    </citation>
    <scope>NUCLEOTIDE SEQUENCE [LARGE SCALE GENOMIC DNA]</scope>
    <source>
        <strain evidence="10">Hangzhou</strain>
    </source>
</reference>
<evidence type="ECO:0000256" key="2">
    <source>
        <dbReference type="ARBA" id="ARBA00004123"/>
    </source>
</evidence>
<evidence type="ECO:0000259" key="9">
    <source>
        <dbReference type="Pfam" id="PF13359"/>
    </source>
</evidence>